<dbReference type="AlphaFoldDB" id="A0A084ATF7"/>
<dbReference type="HOGENOM" id="CLU_072123_1_0_1"/>
<accession>A0A084ATF7</accession>
<feature type="compositionally biased region" description="Polar residues" evidence="1">
    <location>
        <begin position="22"/>
        <end position="41"/>
    </location>
</feature>
<keyword evidence="3" id="KW-1185">Reference proteome</keyword>
<evidence type="ECO:0000313" key="2">
    <source>
        <dbReference type="EMBL" id="KEY68586.1"/>
    </source>
</evidence>
<dbReference type="OrthoDB" id="40334at2759"/>
<name>A0A084ATF7_STACB</name>
<dbReference type="EMBL" id="KL648569">
    <property type="protein sequence ID" value="KEY68586.1"/>
    <property type="molecule type" value="Genomic_DNA"/>
</dbReference>
<dbReference type="InterPro" id="IPR036249">
    <property type="entry name" value="Thioredoxin-like_sf"/>
</dbReference>
<evidence type="ECO:0000313" key="3">
    <source>
        <dbReference type="Proteomes" id="UP000028045"/>
    </source>
</evidence>
<sequence>MFSGLATKIALKKAGLPSDSLNFFDSPNQSSTKNAPTSPAESNDDNGGWGSWMTMKALPLTVHPWLTPPPPSVAVGRPLHIGDSAPRDRDRKLLLGGGRRVLVVFLRCVGCAFAQKTFLNLRAIANRYAGSIHCVAVSHSSQQATKKWIDLMGGAWTVQVVIDEDRSIYAAWGLGVGSMWYVFNPTTQMQGWKETGWLGEKVAGAIQRKGNQTKAPAANEDDDDAVNMTMGNKWQEAGAFAVDGKGTVIWGGKALRADDVMNLDEGAALLNL</sequence>
<evidence type="ECO:0000256" key="1">
    <source>
        <dbReference type="SAM" id="MobiDB-lite"/>
    </source>
</evidence>
<proteinExistence type="predicted"/>
<dbReference type="Pfam" id="PF13911">
    <property type="entry name" value="AhpC-TSA_2"/>
    <property type="match status" value="1"/>
</dbReference>
<dbReference type="Gene3D" id="3.40.30.10">
    <property type="entry name" value="Glutaredoxin"/>
    <property type="match status" value="1"/>
</dbReference>
<organism evidence="2 3">
    <name type="scientific">Stachybotrys chartarum (strain CBS 109288 / IBT 7711)</name>
    <name type="common">Toxic black mold</name>
    <name type="synonym">Stilbospora chartarum</name>
    <dbReference type="NCBI Taxonomy" id="1280523"/>
    <lineage>
        <taxon>Eukaryota</taxon>
        <taxon>Fungi</taxon>
        <taxon>Dikarya</taxon>
        <taxon>Ascomycota</taxon>
        <taxon>Pezizomycotina</taxon>
        <taxon>Sordariomycetes</taxon>
        <taxon>Hypocreomycetidae</taxon>
        <taxon>Hypocreales</taxon>
        <taxon>Stachybotryaceae</taxon>
        <taxon>Stachybotrys</taxon>
    </lineage>
</organism>
<gene>
    <name evidence="2" type="ORF">S7711_05770</name>
</gene>
<dbReference type="PANTHER" id="PTHR42336:SF1">
    <property type="entry name" value="ALKYL HYDROPEROXIDE REDUCTASE SUBUNIT C_ THIOL SPECIFIC ANTIOXIDANT DOMAIN-CONTAINING PROTEIN"/>
    <property type="match status" value="1"/>
</dbReference>
<evidence type="ECO:0008006" key="4">
    <source>
        <dbReference type="Google" id="ProtNLM"/>
    </source>
</evidence>
<dbReference type="InterPro" id="IPR032801">
    <property type="entry name" value="PXL2A/B/C"/>
</dbReference>
<feature type="region of interest" description="Disordered" evidence="1">
    <location>
        <begin position="22"/>
        <end position="48"/>
    </location>
</feature>
<dbReference type="Proteomes" id="UP000028045">
    <property type="component" value="Unassembled WGS sequence"/>
</dbReference>
<dbReference type="SUPFAM" id="SSF52833">
    <property type="entry name" value="Thioredoxin-like"/>
    <property type="match status" value="1"/>
</dbReference>
<dbReference type="PANTHER" id="PTHR42336">
    <property type="entry name" value="THIOREDOXIN DOMAIN-CONTAINING PROTEIN-RELATED"/>
    <property type="match status" value="1"/>
</dbReference>
<reference evidence="2 3" key="1">
    <citation type="journal article" date="2014" name="BMC Genomics">
        <title>Comparative genome sequencing reveals chemotype-specific gene clusters in the toxigenic black mold Stachybotrys.</title>
        <authorList>
            <person name="Semeiks J."/>
            <person name="Borek D."/>
            <person name="Otwinowski Z."/>
            <person name="Grishin N.V."/>
        </authorList>
    </citation>
    <scope>NUCLEOTIDE SEQUENCE [LARGE SCALE GENOMIC DNA]</scope>
    <source>
        <strain evidence="3">CBS 109288 / IBT 7711</strain>
    </source>
</reference>
<protein>
    <recommendedName>
        <fullName evidence="4">Alkyl hydroperoxide reductase subunit C/ Thiol specific antioxidant domain-containing protein</fullName>
    </recommendedName>
</protein>